<evidence type="ECO:0000313" key="1">
    <source>
        <dbReference type="EMBL" id="ASU77335.1"/>
    </source>
</evidence>
<dbReference type="SUPFAM" id="SSF54285">
    <property type="entry name" value="MoaD/ThiS"/>
    <property type="match status" value="1"/>
</dbReference>
<reference evidence="1 4" key="2">
    <citation type="submission" date="2017-08" db="EMBL/GenBank/DDBJ databases">
        <title>The complete genome sequence of moderately halophilic actinomycete Actinopolyspora erythraea YIM 90600, the producer of novel erythromycin, novel actinopolysporins A-C and tubercidin.</title>
        <authorList>
            <person name="Yin M."/>
            <person name="Tang S."/>
        </authorList>
    </citation>
    <scope>NUCLEOTIDE SEQUENCE [LARGE SCALE GENOMIC DNA]</scope>
    <source>
        <strain evidence="1 4">YIM 90600</strain>
    </source>
</reference>
<dbReference type="InterPro" id="IPR016155">
    <property type="entry name" value="Mopterin_synth/thiamin_S_b"/>
</dbReference>
<dbReference type="PANTHER" id="PTHR34472">
    <property type="entry name" value="SULFUR CARRIER PROTEIN THIS"/>
    <property type="match status" value="1"/>
</dbReference>
<evidence type="ECO:0000313" key="2">
    <source>
        <dbReference type="EMBL" id="KGI80174.1"/>
    </source>
</evidence>
<dbReference type="Pfam" id="PF02597">
    <property type="entry name" value="ThiS"/>
    <property type="match status" value="1"/>
</dbReference>
<evidence type="ECO:0000313" key="3">
    <source>
        <dbReference type="Proteomes" id="UP000029737"/>
    </source>
</evidence>
<dbReference type="RefSeq" id="WP_043576111.1">
    <property type="nucleotide sequence ID" value="NZ_CP022752.1"/>
</dbReference>
<proteinExistence type="predicted"/>
<dbReference type="HOGENOM" id="CLU_174611_2_2_11"/>
<accession>A0A099D289</accession>
<dbReference type="AlphaFoldDB" id="A0A099D289"/>
<dbReference type="EMBL" id="CP022752">
    <property type="protein sequence ID" value="ASU77335.1"/>
    <property type="molecule type" value="Genomic_DNA"/>
</dbReference>
<dbReference type="CDD" id="cd00565">
    <property type="entry name" value="Ubl_ThiS"/>
    <property type="match status" value="1"/>
</dbReference>
<dbReference type="InterPro" id="IPR003749">
    <property type="entry name" value="ThiS/MoaD-like"/>
</dbReference>
<dbReference type="Gene3D" id="3.10.20.30">
    <property type="match status" value="1"/>
</dbReference>
<sequence length="66" mass="7055">MNVTINGQHYELEEGATLADALERFQSPSRGVAVALDGAVVPRDRWRDTELTTAATVEIVTAVQGG</sequence>
<dbReference type="Proteomes" id="UP000029737">
    <property type="component" value="Unassembled WGS sequence"/>
</dbReference>
<dbReference type="InterPro" id="IPR012675">
    <property type="entry name" value="Beta-grasp_dom_sf"/>
</dbReference>
<reference evidence="2 3" key="1">
    <citation type="journal article" date="2014" name="PLoS ONE">
        <title>Identification and Characterization of a New Erythromycin Biosynthetic Gene Cluster in Actinopolyspora erythraea YIM90600, a Novel Erythronolide-Producing Halophilic Actinomycete Isolated from Salt Field.</title>
        <authorList>
            <person name="Chen D."/>
            <person name="Feng J."/>
            <person name="Huang L."/>
            <person name="Zhang Q."/>
            <person name="Wu J."/>
            <person name="Zhu X."/>
            <person name="Duan Y."/>
            <person name="Xu Z."/>
        </authorList>
    </citation>
    <scope>NUCLEOTIDE SEQUENCE [LARGE SCALE GENOMIC DNA]</scope>
    <source>
        <strain evidence="2 3">YIM90600</strain>
    </source>
</reference>
<dbReference type="EMBL" id="JPMV01000035">
    <property type="protein sequence ID" value="KGI80174.1"/>
    <property type="molecule type" value="Genomic_DNA"/>
</dbReference>
<gene>
    <name evidence="1" type="primary">thiS</name>
    <name evidence="1" type="ORF">CDG81_02280</name>
    <name evidence="2" type="ORF">IL38_18700</name>
</gene>
<dbReference type="KEGG" id="aey:CDG81_02280"/>
<dbReference type="PANTHER" id="PTHR34472:SF1">
    <property type="entry name" value="SULFUR CARRIER PROTEIN THIS"/>
    <property type="match status" value="1"/>
</dbReference>
<evidence type="ECO:0000313" key="4">
    <source>
        <dbReference type="Proteomes" id="UP000215043"/>
    </source>
</evidence>
<dbReference type="InterPro" id="IPR010035">
    <property type="entry name" value="Thi_S"/>
</dbReference>
<dbReference type="eggNOG" id="COG2104">
    <property type="taxonomic scope" value="Bacteria"/>
</dbReference>
<protein>
    <submittedName>
        <fullName evidence="1">Thiamine biosynthesis protein ThiS</fullName>
    </submittedName>
</protein>
<organism evidence="1 4">
    <name type="scientific">Actinopolyspora erythraea</name>
    <dbReference type="NCBI Taxonomy" id="414996"/>
    <lineage>
        <taxon>Bacteria</taxon>
        <taxon>Bacillati</taxon>
        <taxon>Actinomycetota</taxon>
        <taxon>Actinomycetes</taxon>
        <taxon>Actinopolysporales</taxon>
        <taxon>Actinopolysporaceae</taxon>
        <taxon>Actinopolyspora</taxon>
    </lineage>
</organism>
<dbReference type="OrthoDB" id="163636at2"/>
<keyword evidence="3" id="KW-1185">Reference proteome</keyword>
<dbReference type="Proteomes" id="UP000215043">
    <property type="component" value="Chromosome"/>
</dbReference>
<name>A0A099D289_9ACTN</name>
<dbReference type="NCBIfam" id="TIGR01683">
    <property type="entry name" value="thiS"/>
    <property type="match status" value="1"/>
</dbReference>